<sequence>MAWLLLLLLHFLSADATAAAVNPRRSLAAQGKSDMASMAAGSPMVAGMMNERLKALTTSFAQQMGREFHYCIKNMDQEWNTAYNFSNDPTFLTNCMKKTDGTFQSPFI</sequence>
<dbReference type="AlphaFoldDB" id="A0A835FIH2"/>
<organism evidence="2 3">
    <name type="scientific">Digitaria exilis</name>
    <dbReference type="NCBI Taxonomy" id="1010633"/>
    <lineage>
        <taxon>Eukaryota</taxon>
        <taxon>Viridiplantae</taxon>
        <taxon>Streptophyta</taxon>
        <taxon>Embryophyta</taxon>
        <taxon>Tracheophyta</taxon>
        <taxon>Spermatophyta</taxon>
        <taxon>Magnoliopsida</taxon>
        <taxon>Liliopsida</taxon>
        <taxon>Poales</taxon>
        <taxon>Poaceae</taxon>
        <taxon>PACMAD clade</taxon>
        <taxon>Panicoideae</taxon>
        <taxon>Panicodae</taxon>
        <taxon>Paniceae</taxon>
        <taxon>Anthephorinae</taxon>
        <taxon>Digitaria</taxon>
    </lineage>
</organism>
<proteinExistence type="predicted"/>
<comment type="caution">
    <text evidence="2">The sequence shown here is derived from an EMBL/GenBank/DDBJ whole genome shotgun (WGS) entry which is preliminary data.</text>
</comment>
<evidence type="ECO:0000313" key="2">
    <source>
        <dbReference type="EMBL" id="KAF8760514.1"/>
    </source>
</evidence>
<keyword evidence="3" id="KW-1185">Reference proteome</keyword>
<feature type="signal peptide" evidence="1">
    <location>
        <begin position="1"/>
        <end position="18"/>
    </location>
</feature>
<protein>
    <submittedName>
        <fullName evidence="2">Uncharacterized protein</fullName>
    </submittedName>
</protein>
<dbReference type="EMBL" id="JACEFO010000708">
    <property type="protein sequence ID" value="KAF8760514.1"/>
    <property type="molecule type" value="Genomic_DNA"/>
</dbReference>
<accession>A0A835FIH2</accession>
<dbReference type="OrthoDB" id="1746123at2759"/>
<feature type="chain" id="PRO_5032515993" evidence="1">
    <location>
        <begin position="19"/>
        <end position="108"/>
    </location>
</feature>
<name>A0A835FIH2_9POAL</name>
<dbReference type="Proteomes" id="UP000636709">
    <property type="component" value="Unassembled WGS sequence"/>
</dbReference>
<reference evidence="2" key="1">
    <citation type="submission" date="2020-07" db="EMBL/GenBank/DDBJ databases">
        <title>Genome sequence and genetic diversity analysis of an under-domesticated orphan crop, white fonio (Digitaria exilis).</title>
        <authorList>
            <person name="Bennetzen J.L."/>
            <person name="Chen S."/>
            <person name="Ma X."/>
            <person name="Wang X."/>
            <person name="Yssel A.E.J."/>
            <person name="Chaluvadi S.R."/>
            <person name="Johnson M."/>
            <person name="Gangashetty P."/>
            <person name="Hamidou F."/>
            <person name="Sanogo M.D."/>
            <person name="Zwaenepoel A."/>
            <person name="Wallace J."/>
            <person name="Van De Peer Y."/>
            <person name="Van Deynze A."/>
        </authorList>
    </citation>
    <scope>NUCLEOTIDE SEQUENCE</scope>
    <source>
        <tissue evidence="2">Leaves</tissue>
    </source>
</reference>
<gene>
    <name evidence="2" type="ORF">HU200_010138</name>
</gene>
<evidence type="ECO:0000256" key="1">
    <source>
        <dbReference type="SAM" id="SignalP"/>
    </source>
</evidence>
<keyword evidence="1" id="KW-0732">Signal</keyword>
<evidence type="ECO:0000313" key="3">
    <source>
        <dbReference type="Proteomes" id="UP000636709"/>
    </source>
</evidence>